<dbReference type="AlphaFoldDB" id="A8ZXU4"/>
<dbReference type="eggNOG" id="ENOG5033UHN">
    <property type="taxonomic scope" value="Bacteria"/>
</dbReference>
<evidence type="ECO:0000313" key="1">
    <source>
        <dbReference type="EMBL" id="ABW68571.1"/>
    </source>
</evidence>
<dbReference type="HOGENOM" id="CLU_559882_0_0_7"/>
<protein>
    <submittedName>
        <fullName evidence="1">Uncharacterized protein</fullName>
    </submittedName>
</protein>
<dbReference type="KEGG" id="dol:Dole_2768"/>
<dbReference type="RefSeq" id="WP_012176182.1">
    <property type="nucleotide sequence ID" value="NC_009943.1"/>
</dbReference>
<gene>
    <name evidence="1" type="ordered locus">Dole_2768</name>
</gene>
<dbReference type="EMBL" id="CP000859">
    <property type="protein sequence ID" value="ABW68571.1"/>
    <property type="molecule type" value="Genomic_DNA"/>
</dbReference>
<name>A8ZXU4_DESOH</name>
<dbReference type="STRING" id="96561.Dole_2768"/>
<sequence length="487" mass="51588">MTENAHPVPPAADDPMRRIAGTREIRTLVAALMPEMLDIWAQSGTGPIRTTARKTVSKIAGGDIRNAMLDKTAMDRAPALHTLAGDPEFVGQVSAQTGELVNGLYTVLLNAAGEINALDVAVKKDLIQTITSDLSSGKSAALVTICCRVINDIHKDEPEFLARVLAPAFEKWITSMDFGELKELLETSTPGISALVHMINETLWKYPAKVISLVSLAPSIINITIDALAQTLGTFNNEGTPDMVADVLLSVLREIDAQAAGRLVNQMAEQARQLHVGSALIGEPGAPQLPNDLSSLFDAIVKEINGEVLWKARAAMAEIKSQAHSAMTDVLADNPDLLTGGMATKSAVHNARIRAVSHRVSTLESMDPDAINTALGTSLENLDLQEGANAVNAVILVAGRLLEARSEAIRDKAGSLVDALDLYGASETIERAGEVVGEALLPLARAVVPPLARGILKSLAADDDEFEDGAQAARRLLAALLKNGEAD</sequence>
<dbReference type="OrthoDB" id="5420069at2"/>
<dbReference type="Proteomes" id="UP000008561">
    <property type="component" value="Chromosome"/>
</dbReference>
<keyword evidence="2" id="KW-1185">Reference proteome</keyword>
<reference evidence="1 2" key="1">
    <citation type="submission" date="2007-10" db="EMBL/GenBank/DDBJ databases">
        <title>Complete sequence of Desulfococcus oleovorans Hxd3.</title>
        <authorList>
            <consortium name="US DOE Joint Genome Institute"/>
            <person name="Copeland A."/>
            <person name="Lucas S."/>
            <person name="Lapidus A."/>
            <person name="Barry K."/>
            <person name="Glavina del Rio T."/>
            <person name="Dalin E."/>
            <person name="Tice H."/>
            <person name="Pitluck S."/>
            <person name="Kiss H."/>
            <person name="Brettin T."/>
            <person name="Bruce D."/>
            <person name="Detter J.C."/>
            <person name="Han C."/>
            <person name="Schmutz J."/>
            <person name="Larimer F."/>
            <person name="Land M."/>
            <person name="Hauser L."/>
            <person name="Kyrpides N."/>
            <person name="Kim E."/>
            <person name="Wawrik B."/>
            <person name="Richardson P."/>
        </authorList>
    </citation>
    <scope>NUCLEOTIDE SEQUENCE [LARGE SCALE GENOMIC DNA]</scope>
    <source>
        <strain evidence="2">DSM 6200 / JCM 39069 / Hxd3</strain>
    </source>
</reference>
<evidence type="ECO:0000313" key="2">
    <source>
        <dbReference type="Proteomes" id="UP000008561"/>
    </source>
</evidence>
<accession>A8ZXU4</accession>
<proteinExistence type="predicted"/>
<organism evidence="1 2">
    <name type="scientific">Desulfosudis oleivorans (strain DSM 6200 / JCM 39069 / Hxd3)</name>
    <name type="common">Desulfococcus oleovorans</name>
    <dbReference type="NCBI Taxonomy" id="96561"/>
    <lineage>
        <taxon>Bacteria</taxon>
        <taxon>Pseudomonadati</taxon>
        <taxon>Thermodesulfobacteriota</taxon>
        <taxon>Desulfobacteria</taxon>
        <taxon>Desulfobacterales</taxon>
        <taxon>Desulfosudaceae</taxon>
        <taxon>Desulfosudis</taxon>
    </lineage>
</organism>